<dbReference type="RefSeq" id="WP_377352938.1">
    <property type="nucleotide sequence ID" value="NZ_JBHTLQ010000009.1"/>
</dbReference>
<proteinExistence type="predicted"/>
<dbReference type="Proteomes" id="UP001597216">
    <property type="component" value="Unassembled WGS sequence"/>
</dbReference>
<organism evidence="2 3">
    <name type="scientific">Phenylobacterium conjunctum</name>
    <dbReference type="NCBI Taxonomy" id="1298959"/>
    <lineage>
        <taxon>Bacteria</taxon>
        <taxon>Pseudomonadati</taxon>
        <taxon>Pseudomonadota</taxon>
        <taxon>Alphaproteobacteria</taxon>
        <taxon>Caulobacterales</taxon>
        <taxon>Caulobacteraceae</taxon>
        <taxon>Phenylobacterium</taxon>
    </lineage>
</organism>
<name>A0ABW3T1K1_9CAUL</name>
<feature type="region of interest" description="Disordered" evidence="1">
    <location>
        <begin position="59"/>
        <end position="79"/>
    </location>
</feature>
<dbReference type="EMBL" id="JBHTLQ010000009">
    <property type="protein sequence ID" value="MFD1190091.1"/>
    <property type="molecule type" value="Genomic_DNA"/>
</dbReference>
<accession>A0ABW3T1K1</accession>
<evidence type="ECO:0008006" key="4">
    <source>
        <dbReference type="Google" id="ProtNLM"/>
    </source>
</evidence>
<reference evidence="3" key="1">
    <citation type="journal article" date="2019" name="Int. J. Syst. Evol. Microbiol.">
        <title>The Global Catalogue of Microorganisms (GCM) 10K type strain sequencing project: providing services to taxonomists for standard genome sequencing and annotation.</title>
        <authorList>
            <consortium name="The Broad Institute Genomics Platform"/>
            <consortium name="The Broad Institute Genome Sequencing Center for Infectious Disease"/>
            <person name="Wu L."/>
            <person name="Ma J."/>
        </authorList>
    </citation>
    <scope>NUCLEOTIDE SEQUENCE [LARGE SCALE GENOMIC DNA]</scope>
    <source>
        <strain evidence="3">CCUG 55074</strain>
    </source>
</reference>
<sequence>MFARGDTMGRMHAAGLVLAAMALLLRLSFPTGFMLSPGRAELPTIVICTGQGAMTVTLGEDGKPAKAGESHKSDAGKTSHPCTFAAATVAAVAPALVAILIPQPLAQVAVAPLRATPRPGLGLAAPPPPTTGPPASL</sequence>
<evidence type="ECO:0000256" key="1">
    <source>
        <dbReference type="SAM" id="MobiDB-lite"/>
    </source>
</evidence>
<protein>
    <recommendedName>
        <fullName evidence="4">DUF2946 domain-containing protein</fullName>
    </recommendedName>
</protein>
<feature type="compositionally biased region" description="Basic and acidic residues" evidence="1">
    <location>
        <begin position="60"/>
        <end position="77"/>
    </location>
</feature>
<evidence type="ECO:0000313" key="3">
    <source>
        <dbReference type="Proteomes" id="UP001597216"/>
    </source>
</evidence>
<comment type="caution">
    <text evidence="2">The sequence shown here is derived from an EMBL/GenBank/DDBJ whole genome shotgun (WGS) entry which is preliminary data.</text>
</comment>
<keyword evidence="3" id="KW-1185">Reference proteome</keyword>
<evidence type="ECO:0000313" key="2">
    <source>
        <dbReference type="EMBL" id="MFD1190091.1"/>
    </source>
</evidence>
<gene>
    <name evidence="2" type="ORF">ACFQ27_05815</name>
</gene>